<keyword evidence="2" id="KW-0539">Nucleus</keyword>
<dbReference type="GO" id="GO:0000976">
    <property type="term" value="F:transcription cis-regulatory region binding"/>
    <property type="evidence" value="ECO:0007669"/>
    <property type="project" value="TreeGrafter"/>
</dbReference>
<proteinExistence type="predicted"/>
<dbReference type="STRING" id="490622.A0A395P044"/>
<organism evidence="3 4">
    <name type="scientific">Trichoderma arundinaceum</name>
    <dbReference type="NCBI Taxonomy" id="490622"/>
    <lineage>
        <taxon>Eukaryota</taxon>
        <taxon>Fungi</taxon>
        <taxon>Dikarya</taxon>
        <taxon>Ascomycota</taxon>
        <taxon>Pezizomycotina</taxon>
        <taxon>Sordariomycetes</taxon>
        <taxon>Hypocreomycetidae</taxon>
        <taxon>Hypocreales</taxon>
        <taxon>Hypocreaceae</taxon>
        <taxon>Trichoderma</taxon>
    </lineage>
</organism>
<protein>
    <submittedName>
        <fullName evidence="3">Transcriptional regulatory moc3</fullName>
    </submittedName>
</protein>
<dbReference type="InterPro" id="IPR021858">
    <property type="entry name" value="Fun_TF"/>
</dbReference>
<dbReference type="Proteomes" id="UP000266272">
    <property type="component" value="Unassembled WGS sequence"/>
</dbReference>
<dbReference type="Pfam" id="PF11951">
    <property type="entry name" value="Fungal_trans_2"/>
    <property type="match status" value="2"/>
</dbReference>
<dbReference type="PANTHER" id="PTHR37534">
    <property type="entry name" value="TRANSCRIPTIONAL ACTIVATOR PROTEIN UGA3"/>
    <property type="match status" value="1"/>
</dbReference>
<comment type="subcellular location">
    <subcellularLocation>
        <location evidence="1">Nucleus</location>
    </subcellularLocation>
</comment>
<evidence type="ECO:0000313" key="4">
    <source>
        <dbReference type="Proteomes" id="UP000266272"/>
    </source>
</evidence>
<sequence length="307" mass="35209">MISTTQVRNGFRTDLVQMVLSRGDSATKALWNSMMAVAAFHHSGTASALTYKTNAVRYLSASLTPGHDTSSIDLNETQFAASMMLCIYSVFDETDGNWTTHLDGAKYMLEGLYPEHRRHIRADFLFTWFLYHEVLACFSQPLRQAHNCLDVLFLLGGSSCDATLRLDPEEEIGEAPARRTRILATAELYRIGTILYLLHVIPLPGDEDQKTTYLEEVFDILERLGVATSPWPIFMVACECQTDEQRIRILRILDLMNNVRNIGNIRVMRNLIETCWKHYDLQADSTYLHRTKWWEFINCDAAVPWFI</sequence>
<dbReference type="PANTHER" id="PTHR37534:SF49">
    <property type="entry name" value="LYSINE BIOSYNTHESIS REGULATORY PROTEIN LYS14"/>
    <property type="match status" value="1"/>
</dbReference>
<dbReference type="AlphaFoldDB" id="A0A395P044"/>
<evidence type="ECO:0000256" key="1">
    <source>
        <dbReference type="ARBA" id="ARBA00004123"/>
    </source>
</evidence>
<dbReference type="EMBL" id="PXOA01000030">
    <property type="protein sequence ID" value="RFU81702.1"/>
    <property type="molecule type" value="Genomic_DNA"/>
</dbReference>
<name>A0A395P044_TRIAR</name>
<evidence type="ECO:0000313" key="3">
    <source>
        <dbReference type="EMBL" id="RFU81702.1"/>
    </source>
</evidence>
<keyword evidence="4" id="KW-1185">Reference proteome</keyword>
<reference evidence="3 4" key="1">
    <citation type="journal article" date="2018" name="PLoS Pathog.">
        <title>Evolution of structural diversity of trichothecenes, a family of toxins produced by plant pathogenic and entomopathogenic fungi.</title>
        <authorList>
            <person name="Proctor R.H."/>
            <person name="McCormick S.P."/>
            <person name="Kim H.S."/>
            <person name="Cardoza R.E."/>
            <person name="Stanley A.M."/>
            <person name="Lindo L."/>
            <person name="Kelly A."/>
            <person name="Brown D.W."/>
            <person name="Lee T."/>
            <person name="Vaughan M.M."/>
            <person name="Alexander N.J."/>
            <person name="Busman M."/>
            <person name="Gutierrez S."/>
        </authorList>
    </citation>
    <scope>NUCLEOTIDE SEQUENCE [LARGE SCALE GENOMIC DNA]</scope>
    <source>
        <strain evidence="3 4">IBT 40837</strain>
    </source>
</reference>
<comment type="caution">
    <text evidence="3">The sequence shown here is derived from an EMBL/GenBank/DDBJ whole genome shotgun (WGS) entry which is preliminary data.</text>
</comment>
<dbReference type="OrthoDB" id="6730379at2759"/>
<accession>A0A395P044</accession>
<evidence type="ECO:0000256" key="2">
    <source>
        <dbReference type="ARBA" id="ARBA00023242"/>
    </source>
</evidence>
<gene>
    <name evidence="3" type="ORF">TARUN_487</name>
</gene>
<dbReference type="GO" id="GO:0045944">
    <property type="term" value="P:positive regulation of transcription by RNA polymerase II"/>
    <property type="evidence" value="ECO:0007669"/>
    <property type="project" value="TreeGrafter"/>
</dbReference>
<dbReference type="GO" id="GO:0005634">
    <property type="term" value="C:nucleus"/>
    <property type="evidence" value="ECO:0007669"/>
    <property type="project" value="UniProtKB-SubCell"/>
</dbReference>
<dbReference type="GO" id="GO:0003700">
    <property type="term" value="F:DNA-binding transcription factor activity"/>
    <property type="evidence" value="ECO:0007669"/>
    <property type="project" value="TreeGrafter"/>
</dbReference>